<dbReference type="RefSeq" id="XP_005818959.1">
    <property type="nucleotide sequence ID" value="XM_005818902.1"/>
</dbReference>
<feature type="region of interest" description="Disordered" evidence="1">
    <location>
        <begin position="209"/>
        <end position="236"/>
    </location>
</feature>
<feature type="region of interest" description="Disordered" evidence="1">
    <location>
        <begin position="509"/>
        <end position="530"/>
    </location>
</feature>
<feature type="signal peptide" evidence="2">
    <location>
        <begin position="1"/>
        <end position="36"/>
    </location>
</feature>
<feature type="chain" id="PRO_5008769687" description="DUF7906 domain-containing protein" evidence="2">
    <location>
        <begin position="37"/>
        <end position="656"/>
    </location>
</feature>
<keyword evidence="6" id="KW-1185">Reference proteome</keyword>
<organism evidence="4">
    <name type="scientific">Guillardia theta (strain CCMP2712)</name>
    <name type="common">Cryptophyte</name>
    <dbReference type="NCBI Taxonomy" id="905079"/>
    <lineage>
        <taxon>Eukaryota</taxon>
        <taxon>Cryptophyceae</taxon>
        <taxon>Pyrenomonadales</taxon>
        <taxon>Geminigeraceae</taxon>
        <taxon>Guillardia</taxon>
    </lineage>
</organism>
<dbReference type="PaxDb" id="55529-EKX31979"/>
<evidence type="ECO:0000256" key="2">
    <source>
        <dbReference type="SAM" id="SignalP"/>
    </source>
</evidence>
<protein>
    <recommendedName>
        <fullName evidence="3">DUF7906 domain-containing protein</fullName>
    </recommendedName>
</protein>
<dbReference type="EnsemblProtists" id="EKX31979">
    <property type="protein sequence ID" value="EKX31979"/>
    <property type="gene ID" value="GUITHDRAFT_121852"/>
</dbReference>
<dbReference type="EMBL" id="JH993221">
    <property type="protein sequence ID" value="EKX31979.1"/>
    <property type="molecule type" value="Genomic_DNA"/>
</dbReference>
<evidence type="ECO:0000259" key="3">
    <source>
        <dbReference type="Pfam" id="PF25483"/>
    </source>
</evidence>
<evidence type="ECO:0000313" key="6">
    <source>
        <dbReference type="Proteomes" id="UP000011087"/>
    </source>
</evidence>
<evidence type="ECO:0000313" key="5">
    <source>
        <dbReference type="EnsemblProtists" id="EKX31979"/>
    </source>
</evidence>
<dbReference type="Proteomes" id="UP000011087">
    <property type="component" value="Unassembled WGS sequence"/>
</dbReference>
<reference evidence="5" key="3">
    <citation type="submission" date="2016-03" db="UniProtKB">
        <authorList>
            <consortium name="EnsemblProtists"/>
        </authorList>
    </citation>
    <scope>IDENTIFICATION</scope>
</reference>
<reference evidence="6" key="2">
    <citation type="submission" date="2012-11" db="EMBL/GenBank/DDBJ databases">
        <authorList>
            <person name="Kuo A."/>
            <person name="Curtis B.A."/>
            <person name="Tanifuji G."/>
            <person name="Burki F."/>
            <person name="Gruber A."/>
            <person name="Irimia M."/>
            <person name="Maruyama S."/>
            <person name="Arias M.C."/>
            <person name="Ball S.G."/>
            <person name="Gile G.H."/>
            <person name="Hirakawa Y."/>
            <person name="Hopkins J.F."/>
            <person name="Rensing S.A."/>
            <person name="Schmutz J."/>
            <person name="Symeonidi A."/>
            <person name="Elias M."/>
            <person name="Eveleigh R.J."/>
            <person name="Herman E.K."/>
            <person name="Klute M.J."/>
            <person name="Nakayama T."/>
            <person name="Obornik M."/>
            <person name="Reyes-Prieto A."/>
            <person name="Armbrust E.V."/>
            <person name="Aves S.J."/>
            <person name="Beiko R.G."/>
            <person name="Coutinho P."/>
            <person name="Dacks J.B."/>
            <person name="Durnford D.G."/>
            <person name="Fast N.M."/>
            <person name="Green B.R."/>
            <person name="Grisdale C."/>
            <person name="Hempe F."/>
            <person name="Henrissat B."/>
            <person name="Hoppner M.P."/>
            <person name="Ishida K.-I."/>
            <person name="Kim E."/>
            <person name="Koreny L."/>
            <person name="Kroth P.G."/>
            <person name="Liu Y."/>
            <person name="Malik S.-B."/>
            <person name="Maier U.G."/>
            <person name="McRose D."/>
            <person name="Mock T."/>
            <person name="Neilson J.A."/>
            <person name="Onodera N.T."/>
            <person name="Poole A.M."/>
            <person name="Pritham E.J."/>
            <person name="Richards T.A."/>
            <person name="Rocap G."/>
            <person name="Roy S.W."/>
            <person name="Sarai C."/>
            <person name="Schaack S."/>
            <person name="Shirato S."/>
            <person name="Slamovits C.H."/>
            <person name="Spencer D.F."/>
            <person name="Suzuki S."/>
            <person name="Worden A.Z."/>
            <person name="Zauner S."/>
            <person name="Barry K."/>
            <person name="Bell C."/>
            <person name="Bharti A.K."/>
            <person name="Crow J.A."/>
            <person name="Grimwood J."/>
            <person name="Kramer R."/>
            <person name="Lindquist E."/>
            <person name="Lucas S."/>
            <person name="Salamov A."/>
            <person name="McFadden G.I."/>
            <person name="Lane C.E."/>
            <person name="Keeling P.J."/>
            <person name="Gray M.W."/>
            <person name="Grigoriev I.V."/>
            <person name="Archibald J.M."/>
        </authorList>
    </citation>
    <scope>NUCLEOTIDE SEQUENCE</scope>
    <source>
        <strain evidence="6">CCMP2712</strain>
    </source>
</reference>
<dbReference type="KEGG" id="gtt:GUITHDRAFT_121852"/>
<evidence type="ECO:0000256" key="1">
    <source>
        <dbReference type="SAM" id="MobiDB-lite"/>
    </source>
</evidence>
<dbReference type="PANTHER" id="PTHR31515:SF0">
    <property type="entry name" value="TRANSMEMBRANE PROTEIN"/>
    <property type="match status" value="1"/>
</dbReference>
<reference evidence="4 6" key="1">
    <citation type="journal article" date="2012" name="Nature">
        <title>Algal genomes reveal evolutionary mosaicism and the fate of nucleomorphs.</title>
        <authorList>
            <consortium name="DOE Joint Genome Institute"/>
            <person name="Curtis B.A."/>
            <person name="Tanifuji G."/>
            <person name="Burki F."/>
            <person name="Gruber A."/>
            <person name="Irimia M."/>
            <person name="Maruyama S."/>
            <person name="Arias M.C."/>
            <person name="Ball S.G."/>
            <person name="Gile G.H."/>
            <person name="Hirakawa Y."/>
            <person name="Hopkins J.F."/>
            <person name="Kuo A."/>
            <person name="Rensing S.A."/>
            <person name="Schmutz J."/>
            <person name="Symeonidi A."/>
            <person name="Elias M."/>
            <person name="Eveleigh R.J."/>
            <person name="Herman E.K."/>
            <person name="Klute M.J."/>
            <person name="Nakayama T."/>
            <person name="Obornik M."/>
            <person name="Reyes-Prieto A."/>
            <person name="Armbrust E.V."/>
            <person name="Aves S.J."/>
            <person name="Beiko R.G."/>
            <person name="Coutinho P."/>
            <person name="Dacks J.B."/>
            <person name="Durnford D.G."/>
            <person name="Fast N.M."/>
            <person name="Green B.R."/>
            <person name="Grisdale C.J."/>
            <person name="Hempel F."/>
            <person name="Henrissat B."/>
            <person name="Hoppner M.P."/>
            <person name="Ishida K."/>
            <person name="Kim E."/>
            <person name="Koreny L."/>
            <person name="Kroth P.G."/>
            <person name="Liu Y."/>
            <person name="Malik S.B."/>
            <person name="Maier U.G."/>
            <person name="McRose D."/>
            <person name="Mock T."/>
            <person name="Neilson J.A."/>
            <person name="Onodera N.T."/>
            <person name="Poole A.M."/>
            <person name="Pritham E.J."/>
            <person name="Richards T.A."/>
            <person name="Rocap G."/>
            <person name="Roy S.W."/>
            <person name="Sarai C."/>
            <person name="Schaack S."/>
            <person name="Shirato S."/>
            <person name="Slamovits C.H."/>
            <person name="Spencer D.F."/>
            <person name="Suzuki S."/>
            <person name="Worden A.Z."/>
            <person name="Zauner S."/>
            <person name="Barry K."/>
            <person name="Bell C."/>
            <person name="Bharti A.K."/>
            <person name="Crow J.A."/>
            <person name="Grimwood J."/>
            <person name="Kramer R."/>
            <person name="Lindquist E."/>
            <person name="Lucas S."/>
            <person name="Salamov A."/>
            <person name="McFadden G.I."/>
            <person name="Lane C.E."/>
            <person name="Keeling P.J."/>
            <person name="Gray M.W."/>
            <person name="Grigoriev I.V."/>
            <person name="Archibald J.M."/>
        </authorList>
    </citation>
    <scope>NUCLEOTIDE SEQUENCE</scope>
    <source>
        <strain evidence="4 6">CCMP2712</strain>
    </source>
</reference>
<dbReference type="PANTHER" id="PTHR31515">
    <property type="entry name" value="TRANSMEMBRANE PROTEIN-RELATED"/>
    <property type="match status" value="1"/>
</dbReference>
<sequence length="656" mass="72865">MQEVEGRQAGARDLAGTTLVLLFFSLVLIPQESMEAATGKEAFISPLRPVLPKHLPRFAFGREHAPMKIPLVVNVFLINLDYNSNNVFTSLSASEFEDLLMKSMPSLQPSCMETGEKLHVSYDLWFHVAHVDAKFKSALEHAVKTSMTLQESKSKAGDAKGDVRTMEEGARQEEQEELLEYRVPIEGRVYQRLKEIYDTYAPAGGKRYKFDTDSDKKQPEEGSWFHRGGGAKSSEGENSVQSYTLFIANLDKLELAPEGLLDKLQGSMAGKKGSELRRAVGSQFVYRYFVDPEEELGADAFLCYDRFAFLDLNAGPTQFGSMRAGEGAVITTSIPRAWFSWGRELEASSPSRTWPLEARLASMVQSAVSHLFVPDVLLDELDGSEEVLVALMVLRDHRNFNPLEEGHAFSIDVKGIEEEVKRLALPDQTIHFVSGLHNLQEHERVAIAVEKATRTDTSHSHVNKKLVSNYKHYLDSKTLFLELERSGDYLTAGLLDAGHPLRHKFFEGKEEEAEEKEKNKAGGARKSARKRGISGGTRVLPVYVLSLQRPSAPLILDGEGGGEGTLAYSSRGVLVLQHGDVTQQSLFYEHEQLSLTATNPSKAILAGVCATLGAIAPPFSRYSQQHQRIVTNFLWSQGWSPFGPFASNLRLSQVDD</sequence>
<dbReference type="OMA" id="RIRNIMC"/>
<evidence type="ECO:0000313" key="4">
    <source>
        <dbReference type="EMBL" id="EKX31979.1"/>
    </source>
</evidence>
<dbReference type="HOGENOM" id="CLU_018216_0_1_1"/>
<dbReference type="InterPro" id="IPR057228">
    <property type="entry name" value="DUF7906"/>
</dbReference>
<name>L1I7V0_GUITC</name>
<gene>
    <name evidence="4" type="ORF">GUITHDRAFT_121852</name>
</gene>
<feature type="compositionally biased region" description="Basic and acidic residues" evidence="1">
    <location>
        <begin position="209"/>
        <end position="224"/>
    </location>
</feature>
<dbReference type="Pfam" id="PF25483">
    <property type="entry name" value="DUF7906"/>
    <property type="match status" value="1"/>
</dbReference>
<dbReference type="eggNOG" id="ENOG502QWFV">
    <property type="taxonomic scope" value="Eukaryota"/>
</dbReference>
<dbReference type="AlphaFoldDB" id="L1I7V0"/>
<keyword evidence="2" id="KW-0732">Signal</keyword>
<dbReference type="GeneID" id="17288708"/>
<proteinExistence type="predicted"/>
<feature type="domain" description="DUF7906" evidence="3">
    <location>
        <begin position="70"/>
        <end position="374"/>
    </location>
</feature>
<dbReference type="OrthoDB" id="18451at2759"/>
<accession>L1I7V0</accession>